<proteinExistence type="predicted"/>
<sequence>MLFTFELVNKLSRKDSNTYLGVFSLGVVKSWNLPIVHADRVNDDIIIVNYEKYIGSSKNEIKVSEPVLIYKVPIGGNNDEYPVLFYEKNEYFPNYTLNQLINFEPFGRLIEKGERISSNSTKLMTIKSLRDMIEEFGDYQIDQEMWPELSENLIVYVHSLIKCFPELGYLPVAERKKFRKVSIADSTIAWSCYLRYFIEEWNVIHSVIEIPDLLKIYLNKDWSGKFFDRNNPVLSINNGKFKFNNSHRDLIYAIWREWIREA</sequence>
<organism evidence="1 2">
    <name type="scientific">Paenibacillus odorifer</name>
    <dbReference type="NCBI Taxonomy" id="189426"/>
    <lineage>
        <taxon>Bacteria</taxon>
        <taxon>Bacillati</taxon>
        <taxon>Bacillota</taxon>
        <taxon>Bacilli</taxon>
        <taxon>Bacillales</taxon>
        <taxon>Paenibacillaceae</taxon>
        <taxon>Paenibacillus</taxon>
    </lineage>
</organism>
<name>A0AB36JEB1_9BACL</name>
<evidence type="ECO:0000313" key="2">
    <source>
        <dbReference type="Proteomes" id="UP000187323"/>
    </source>
</evidence>
<evidence type="ECO:0000313" key="1">
    <source>
        <dbReference type="EMBL" id="OME16565.1"/>
    </source>
</evidence>
<comment type="caution">
    <text evidence="1">The sequence shown here is derived from an EMBL/GenBank/DDBJ whole genome shotgun (WGS) entry which is preliminary data.</text>
</comment>
<gene>
    <name evidence="1" type="ORF">BSK47_20105</name>
</gene>
<dbReference type="Proteomes" id="UP000187323">
    <property type="component" value="Unassembled WGS sequence"/>
</dbReference>
<protein>
    <submittedName>
        <fullName evidence="1">Uncharacterized protein</fullName>
    </submittedName>
</protein>
<reference evidence="1 2" key="1">
    <citation type="submission" date="2016-10" db="EMBL/GenBank/DDBJ databases">
        <title>Paenibacillus species isolates.</title>
        <authorList>
            <person name="Beno S.M."/>
        </authorList>
    </citation>
    <scope>NUCLEOTIDE SEQUENCE [LARGE SCALE GENOMIC DNA]</scope>
    <source>
        <strain evidence="1 2">FSL H7-0918</strain>
    </source>
</reference>
<dbReference type="AlphaFoldDB" id="A0AB36JEB1"/>
<dbReference type="RefSeq" id="WP_076136688.1">
    <property type="nucleotide sequence ID" value="NZ_MPTO01000019.1"/>
</dbReference>
<accession>A0AB36JEB1</accession>
<dbReference type="EMBL" id="MPTO01000019">
    <property type="protein sequence ID" value="OME16565.1"/>
    <property type="molecule type" value="Genomic_DNA"/>
</dbReference>